<feature type="domain" description="Integrase catalytic" evidence="2">
    <location>
        <begin position="32"/>
        <end position="197"/>
    </location>
</feature>
<name>A0A225UV66_9STRA</name>
<dbReference type="EMBL" id="NBNE01011134">
    <property type="protein sequence ID" value="OWY96861.1"/>
    <property type="molecule type" value="Genomic_DNA"/>
</dbReference>
<feature type="compositionally biased region" description="Acidic residues" evidence="1">
    <location>
        <begin position="360"/>
        <end position="370"/>
    </location>
</feature>
<dbReference type="OrthoDB" id="89942at2759"/>
<gene>
    <name evidence="3" type="ORF">PHMEG_00032761</name>
</gene>
<dbReference type="GO" id="GO:0003676">
    <property type="term" value="F:nucleic acid binding"/>
    <property type="evidence" value="ECO:0007669"/>
    <property type="project" value="InterPro"/>
</dbReference>
<feature type="compositionally biased region" description="Acidic residues" evidence="1">
    <location>
        <begin position="343"/>
        <end position="353"/>
    </location>
</feature>
<organism evidence="3 4">
    <name type="scientific">Phytophthora megakarya</name>
    <dbReference type="NCBI Taxonomy" id="4795"/>
    <lineage>
        <taxon>Eukaryota</taxon>
        <taxon>Sar</taxon>
        <taxon>Stramenopiles</taxon>
        <taxon>Oomycota</taxon>
        <taxon>Peronosporomycetes</taxon>
        <taxon>Peronosporales</taxon>
        <taxon>Peronosporaceae</taxon>
        <taxon>Phytophthora</taxon>
    </lineage>
</organism>
<evidence type="ECO:0000313" key="3">
    <source>
        <dbReference type="EMBL" id="OWY96861.1"/>
    </source>
</evidence>
<dbReference type="InterPro" id="IPR001584">
    <property type="entry name" value="Integrase_cat-core"/>
</dbReference>
<dbReference type="InterPro" id="IPR057670">
    <property type="entry name" value="SH3_retrovirus"/>
</dbReference>
<evidence type="ECO:0000259" key="2">
    <source>
        <dbReference type="PROSITE" id="PS50994"/>
    </source>
</evidence>
<proteinExistence type="predicted"/>
<keyword evidence="4" id="KW-1185">Reference proteome</keyword>
<sequence>MEELTLADFKKPFRCIACQRAKQKRMSYKRHQKRQKECYARLMSDVCNVGIVTPGGNIYFQLIQDEASRYKWVFLLETKAQAADNVMDLILKLEKENSIKIFSCDQGKEFVNKKLSTFLNEHQIELLTTNAYTPEENCLVEKLNGGLMSKVRAINEAALLPECLWGEVIGYVVEVDNMSTTKALDGMTPYEKLFGNKPQVQDLHVCGCVVFHHIPKKKRRNKLDMVADPGVFLGFAKTSLGYRILDLETGKLIERRDVVFYENIAADPNYLRDLIDKTYFGDDVELPNHIDFVSLPITQVDKFPVDGEVLLKDEISRAKDMEMDAGSERHFFDEDIEMSVPSLEEENSDEDMAESSGADTNDDSEDDSDSDFSGSELQVMEADVTSAEIDNASGIGRMGVAQE</sequence>
<dbReference type="PANTHER" id="PTHR42648:SF24">
    <property type="entry name" value="INTEGRASE CATALYTIC DOMAIN-CONTAINING PROTEIN"/>
    <property type="match status" value="1"/>
</dbReference>
<dbReference type="Pfam" id="PF00665">
    <property type="entry name" value="rve"/>
    <property type="match status" value="1"/>
</dbReference>
<reference evidence="4" key="1">
    <citation type="submission" date="2017-03" db="EMBL/GenBank/DDBJ databases">
        <title>Phytopthora megakarya and P. palmivora, two closely related causual agents of cacao black pod achieved similar genome size and gene model numbers by different mechanisms.</title>
        <authorList>
            <person name="Ali S."/>
            <person name="Shao J."/>
            <person name="Larry D.J."/>
            <person name="Kronmiller B."/>
            <person name="Shen D."/>
            <person name="Strem M.D."/>
            <person name="Melnick R.L."/>
            <person name="Guiltinan M.J."/>
            <person name="Tyler B.M."/>
            <person name="Meinhardt L.W."/>
            <person name="Bailey B.A."/>
        </authorList>
    </citation>
    <scope>NUCLEOTIDE SEQUENCE [LARGE SCALE GENOMIC DNA]</scope>
    <source>
        <strain evidence="4">zdho120</strain>
    </source>
</reference>
<dbReference type="AlphaFoldDB" id="A0A225UV66"/>
<dbReference type="STRING" id="4795.A0A225UV66"/>
<dbReference type="GO" id="GO:0015074">
    <property type="term" value="P:DNA integration"/>
    <property type="evidence" value="ECO:0007669"/>
    <property type="project" value="InterPro"/>
</dbReference>
<dbReference type="PROSITE" id="PS50994">
    <property type="entry name" value="INTEGRASE"/>
    <property type="match status" value="1"/>
</dbReference>
<dbReference type="InterPro" id="IPR036397">
    <property type="entry name" value="RNaseH_sf"/>
</dbReference>
<evidence type="ECO:0000313" key="4">
    <source>
        <dbReference type="Proteomes" id="UP000198211"/>
    </source>
</evidence>
<dbReference type="PANTHER" id="PTHR42648">
    <property type="entry name" value="TRANSPOSASE, PUTATIVE-RELATED"/>
    <property type="match status" value="1"/>
</dbReference>
<evidence type="ECO:0000256" key="1">
    <source>
        <dbReference type="SAM" id="MobiDB-lite"/>
    </source>
</evidence>
<dbReference type="Gene3D" id="3.30.420.10">
    <property type="entry name" value="Ribonuclease H-like superfamily/Ribonuclease H"/>
    <property type="match status" value="1"/>
</dbReference>
<dbReference type="Proteomes" id="UP000198211">
    <property type="component" value="Unassembled WGS sequence"/>
</dbReference>
<dbReference type="InterPro" id="IPR012337">
    <property type="entry name" value="RNaseH-like_sf"/>
</dbReference>
<dbReference type="InterPro" id="IPR039537">
    <property type="entry name" value="Retrotran_Ty1/copia-like"/>
</dbReference>
<dbReference type="SUPFAM" id="SSF53098">
    <property type="entry name" value="Ribonuclease H-like"/>
    <property type="match status" value="1"/>
</dbReference>
<protein>
    <submittedName>
        <fullName evidence="3">Integrase, catalytic core protein</fullName>
    </submittedName>
</protein>
<feature type="region of interest" description="Disordered" evidence="1">
    <location>
        <begin position="341"/>
        <end position="403"/>
    </location>
</feature>
<accession>A0A225UV66</accession>
<comment type="caution">
    <text evidence="3">The sequence shown here is derived from an EMBL/GenBank/DDBJ whole genome shotgun (WGS) entry which is preliminary data.</text>
</comment>
<dbReference type="Pfam" id="PF25597">
    <property type="entry name" value="SH3_retrovirus"/>
    <property type="match status" value="1"/>
</dbReference>